<evidence type="ECO:0000313" key="1">
    <source>
        <dbReference type="EMBL" id="MPN44833.1"/>
    </source>
</evidence>
<organism evidence="1">
    <name type="scientific">bioreactor metagenome</name>
    <dbReference type="NCBI Taxonomy" id="1076179"/>
    <lineage>
        <taxon>unclassified sequences</taxon>
        <taxon>metagenomes</taxon>
        <taxon>ecological metagenomes</taxon>
    </lineage>
</organism>
<protein>
    <submittedName>
        <fullName evidence="1">Uncharacterized protein</fullName>
    </submittedName>
</protein>
<dbReference type="EMBL" id="VSSQ01104266">
    <property type="protein sequence ID" value="MPN44833.1"/>
    <property type="molecule type" value="Genomic_DNA"/>
</dbReference>
<comment type="caution">
    <text evidence="1">The sequence shown here is derived from an EMBL/GenBank/DDBJ whole genome shotgun (WGS) entry which is preliminary data.</text>
</comment>
<accession>A0A645IBM3</accession>
<gene>
    <name evidence="1" type="ORF">SDC9_192400</name>
</gene>
<sequence>MGLHVVQRYTGCLVKARGAGEAGHQSLDLCVVKQGAVGLVPDDAAFPIRVLNFGQHHGRHIAGQEGLFQDIADRFVDLVPWQGLVGGDVNRLADGVDVAHQANEAGREIFSPGDGPQAGAVARQDNGLFTQNP</sequence>
<reference evidence="1" key="1">
    <citation type="submission" date="2019-08" db="EMBL/GenBank/DDBJ databases">
        <authorList>
            <person name="Kucharzyk K."/>
            <person name="Murdoch R.W."/>
            <person name="Higgins S."/>
            <person name="Loffler F."/>
        </authorList>
    </citation>
    <scope>NUCLEOTIDE SEQUENCE</scope>
</reference>
<name>A0A645IBM3_9ZZZZ</name>
<dbReference type="AlphaFoldDB" id="A0A645IBM3"/>
<proteinExistence type="predicted"/>